<dbReference type="EMBL" id="GGEC01090988">
    <property type="protein sequence ID" value="MBX71472.1"/>
    <property type="molecule type" value="Transcribed_RNA"/>
</dbReference>
<evidence type="ECO:0000313" key="1">
    <source>
        <dbReference type="EMBL" id="MBX71472.1"/>
    </source>
</evidence>
<accession>A0A2P2QWU7</accession>
<sequence length="40" mass="4856">MINRVRQCLKHVQQMSMITTKQGDDYFKLRAYRSNLPQKK</sequence>
<protein>
    <submittedName>
        <fullName evidence="1">Uncharacterized protein</fullName>
    </submittedName>
</protein>
<reference evidence="1" key="1">
    <citation type="submission" date="2018-02" db="EMBL/GenBank/DDBJ databases">
        <title>Rhizophora mucronata_Transcriptome.</title>
        <authorList>
            <person name="Meera S.P."/>
            <person name="Sreeshan A."/>
            <person name="Augustine A."/>
        </authorList>
    </citation>
    <scope>NUCLEOTIDE SEQUENCE</scope>
    <source>
        <tissue evidence="1">Leaf</tissue>
    </source>
</reference>
<proteinExistence type="predicted"/>
<dbReference type="AlphaFoldDB" id="A0A2P2QWU7"/>
<name>A0A2P2QWU7_RHIMU</name>
<organism evidence="1">
    <name type="scientific">Rhizophora mucronata</name>
    <name type="common">Asiatic mangrove</name>
    <dbReference type="NCBI Taxonomy" id="61149"/>
    <lineage>
        <taxon>Eukaryota</taxon>
        <taxon>Viridiplantae</taxon>
        <taxon>Streptophyta</taxon>
        <taxon>Embryophyta</taxon>
        <taxon>Tracheophyta</taxon>
        <taxon>Spermatophyta</taxon>
        <taxon>Magnoliopsida</taxon>
        <taxon>eudicotyledons</taxon>
        <taxon>Gunneridae</taxon>
        <taxon>Pentapetalae</taxon>
        <taxon>rosids</taxon>
        <taxon>fabids</taxon>
        <taxon>Malpighiales</taxon>
        <taxon>Rhizophoraceae</taxon>
        <taxon>Rhizophora</taxon>
    </lineage>
</organism>